<evidence type="ECO:0000313" key="2">
    <source>
        <dbReference type="EMBL" id="GAA5797982.1"/>
    </source>
</evidence>
<evidence type="ECO:0000256" key="1">
    <source>
        <dbReference type="SAM" id="MobiDB-lite"/>
    </source>
</evidence>
<organism evidence="2 3">
    <name type="scientific">Helicostylum pulchrum</name>
    <dbReference type="NCBI Taxonomy" id="562976"/>
    <lineage>
        <taxon>Eukaryota</taxon>
        <taxon>Fungi</taxon>
        <taxon>Fungi incertae sedis</taxon>
        <taxon>Mucoromycota</taxon>
        <taxon>Mucoromycotina</taxon>
        <taxon>Mucoromycetes</taxon>
        <taxon>Mucorales</taxon>
        <taxon>Mucorineae</taxon>
        <taxon>Mucoraceae</taxon>
        <taxon>Helicostylum</taxon>
    </lineage>
</organism>
<feature type="compositionally biased region" description="Basic residues" evidence="1">
    <location>
        <begin position="14"/>
        <end position="32"/>
    </location>
</feature>
<feature type="region of interest" description="Disordered" evidence="1">
    <location>
        <begin position="1"/>
        <end position="33"/>
    </location>
</feature>
<dbReference type="EMBL" id="BAABUJ010000009">
    <property type="protein sequence ID" value="GAA5797982.1"/>
    <property type="molecule type" value="Genomic_DNA"/>
</dbReference>
<sequence>MALLRAMVDPKDRMAKRRSRTSKYNDRKRKPSNRIINMTNPTIFSANENSQVTVDNSTKNEIDPDLVLLLGADIMEELKITMHGCFDIHGDKLLQEMERSLKNITKDLMNKQINSRQASPKVTNLCSAIMNTHLDAALIIIRKLSNLKDQDNCAERPDISSMVLVDCQFKNTFSIGEVKGEYKATDRHGMLCDLIRTGCFSKEAIDTYCNYGTLGIHAVGKNLV</sequence>
<evidence type="ECO:0000313" key="3">
    <source>
        <dbReference type="Proteomes" id="UP001476247"/>
    </source>
</evidence>
<reference evidence="2 3" key="1">
    <citation type="submission" date="2024-04" db="EMBL/GenBank/DDBJ databases">
        <title>genome sequences of Mucor flavus KT1a and Helicostylum pulchrum KT1b strains isolation_sourced from the surface of a dry-aged beef.</title>
        <authorList>
            <person name="Toyotome T."/>
            <person name="Hosono M."/>
            <person name="Torimaru M."/>
            <person name="Fukuda K."/>
            <person name="Mikami N."/>
        </authorList>
    </citation>
    <scope>NUCLEOTIDE SEQUENCE [LARGE SCALE GENOMIC DNA]</scope>
    <source>
        <strain evidence="2 3">KT1b</strain>
    </source>
</reference>
<comment type="caution">
    <text evidence="2">The sequence shown here is derived from an EMBL/GenBank/DDBJ whole genome shotgun (WGS) entry which is preliminary data.</text>
</comment>
<gene>
    <name evidence="2" type="ORF">HPULCUR_003380</name>
</gene>
<keyword evidence="3" id="KW-1185">Reference proteome</keyword>
<accession>A0ABP9XT96</accession>
<proteinExistence type="predicted"/>
<protein>
    <submittedName>
        <fullName evidence="2">Uncharacterized protein</fullName>
    </submittedName>
</protein>
<dbReference type="Proteomes" id="UP001476247">
    <property type="component" value="Unassembled WGS sequence"/>
</dbReference>
<name>A0ABP9XT96_9FUNG</name>